<organism evidence="2 3">
    <name type="scientific">Phialemonium thermophilum</name>
    <dbReference type="NCBI Taxonomy" id="223376"/>
    <lineage>
        <taxon>Eukaryota</taxon>
        <taxon>Fungi</taxon>
        <taxon>Dikarya</taxon>
        <taxon>Ascomycota</taxon>
        <taxon>Pezizomycotina</taxon>
        <taxon>Sordariomycetes</taxon>
        <taxon>Sordariomycetidae</taxon>
        <taxon>Cephalothecales</taxon>
        <taxon>Cephalothecaceae</taxon>
        <taxon>Phialemonium</taxon>
    </lineage>
</organism>
<name>A0ABR3VF07_9PEZI</name>
<dbReference type="Proteomes" id="UP001586593">
    <property type="component" value="Unassembled WGS sequence"/>
</dbReference>
<evidence type="ECO:0000313" key="3">
    <source>
        <dbReference type="Proteomes" id="UP001586593"/>
    </source>
</evidence>
<feature type="region of interest" description="Disordered" evidence="1">
    <location>
        <begin position="208"/>
        <end position="247"/>
    </location>
</feature>
<proteinExistence type="predicted"/>
<comment type="caution">
    <text evidence="2">The sequence shown here is derived from an EMBL/GenBank/DDBJ whole genome shotgun (WGS) entry which is preliminary data.</text>
</comment>
<evidence type="ECO:0000313" key="2">
    <source>
        <dbReference type="EMBL" id="KAL1840444.1"/>
    </source>
</evidence>
<feature type="compositionally biased region" description="Low complexity" evidence="1">
    <location>
        <begin position="221"/>
        <end position="235"/>
    </location>
</feature>
<feature type="region of interest" description="Disordered" evidence="1">
    <location>
        <begin position="64"/>
        <end position="91"/>
    </location>
</feature>
<keyword evidence="3" id="KW-1185">Reference proteome</keyword>
<feature type="compositionally biased region" description="Basic and acidic residues" evidence="1">
    <location>
        <begin position="236"/>
        <end position="247"/>
    </location>
</feature>
<evidence type="ECO:0000256" key="1">
    <source>
        <dbReference type="SAM" id="MobiDB-lite"/>
    </source>
</evidence>
<gene>
    <name evidence="2" type="ORF">VTK73DRAFT_3753</name>
</gene>
<sequence length="247" mass="27179">MWSLAGSYRIRSGAQGVEDTWGLSDYAWDGWRWPEGIQGYWKPWVEVMNVTRRGRELSWAQQAGERCSDKRWPRSDSPVSPRAPASEMHDLSLKGASRAPEHVPLTPSLCSSEIVSRTQSTQVPWEAIAVPLLGHDPPTETESLGSLAAIQNGQVARLPGQSSKPRSPPMGMYALTAVAGAGQDAAVFWFTFRHLDREDFVINTSFGHAKRDSDTDEERAAAAAAAQEAQEMQEAQETKGIAEEKKS</sequence>
<dbReference type="EMBL" id="JAZHXJ010002203">
    <property type="protein sequence ID" value="KAL1840444.1"/>
    <property type="molecule type" value="Genomic_DNA"/>
</dbReference>
<protein>
    <submittedName>
        <fullName evidence="2">Uncharacterized protein</fullName>
    </submittedName>
</protein>
<accession>A0ABR3VF07</accession>
<reference evidence="2 3" key="1">
    <citation type="journal article" date="2024" name="Commun. Biol.">
        <title>Comparative genomic analysis of thermophilic fungi reveals convergent evolutionary adaptations and gene losses.</title>
        <authorList>
            <person name="Steindorff A.S."/>
            <person name="Aguilar-Pontes M.V."/>
            <person name="Robinson A.J."/>
            <person name="Andreopoulos B."/>
            <person name="LaButti K."/>
            <person name="Kuo A."/>
            <person name="Mondo S."/>
            <person name="Riley R."/>
            <person name="Otillar R."/>
            <person name="Haridas S."/>
            <person name="Lipzen A."/>
            <person name="Grimwood J."/>
            <person name="Schmutz J."/>
            <person name="Clum A."/>
            <person name="Reid I.D."/>
            <person name="Moisan M.C."/>
            <person name="Butler G."/>
            <person name="Nguyen T.T.M."/>
            <person name="Dewar K."/>
            <person name="Conant G."/>
            <person name="Drula E."/>
            <person name="Henrissat B."/>
            <person name="Hansel C."/>
            <person name="Singer S."/>
            <person name="Hutchinson M.I."/>
            <person name="de Vries R.P."/>
            <person name="Natvig D.O."/>
            <person name="Powell A.J."/>
            <person name="Tsang A."/>
            <person name="Grigoriev I.V."/>
        </authorList>
    </citation>
    <scope>NUCLEOTIDE SEQUENCE [LARGE SCALE GENOMIC DNA]</scope>
    <source>
        <strain evidence="2 3">ATCC 24622</strain>
    </source>
</reference>